<dbReference type="eggNOG" id="COG0520">
    <property type="taxonomic scope" value="Bacteria"/>
</dbReference>
<dbReference type="InterPro" id="IPR000192">
    <property type="entry name" value="Aminotrans_V_dom"/>
</dbReference>
<name>G0EIH8_BRAIP</name>
<evidence type="ECO:0000256" key="1">
    <source>
        <dbReference type="ARBA" id="ARBA00022898"/>
    </source>
</evidence>
<dbReference type="AlphaFoldDB" id="G0EIH8"/>
<keyword evidence="1" id="KW-0663">Pyridoxal phosphate</keyword>
<feature type="domain" description="Aminotransferase class V" evidence="2">
    <location>
        <begin position="18"/>
        <end position="386"/>
    </location>
</feature>
<dbReference type="PATRIC" id="fig|1045858.4.peg.350"/>
<evidence type="ECO:0000313" key="4">
    <source>
        <dbReference type="Proteomes" id="UP000008522"/>
    </source>
</evidence>
<dbReference type="InterPro" id="IPR015422">
    <property type="entry name" value="PyrdxlP-dep_Trfase_small"/>
</dbReference>
<reference evidence="3 4" key="1">
    <citation type="journal article" date="2011" name="BMC Genomics">
        <title>Complete genome sequence of Brachyspira intermedia reveals unique genomic features in Brachyspira species and phage-mediated horizontal gene transfer.</title>
        <authorList>
            <person name="Hafstrom T."/>
            <person name="Jansson D.S."/>
            <person name="Segerman B."/>
        </authorList>
    </citation>
    <scope>NUCLEOTIDE SEQUENCE [LARGE SCALE GENOMIC DNA]</scope>
    <source>
        <strain evidence="4">ATCC 51140 / PWS/A</strain>
    </source>
</reference>
<sequence length="398" mass="45210">MKNLRNDFPIYRNNTKLVYLDYAATTFMPDNVISAWHDFHSNIGVSINRGSGILSDKASEIYYNSKKELLNFFGASSKYDIAFTKNATEGLNLMANTISNFLNAGDYILMSPYEHHSNIIPWNEIAKLKEASIIQFPILDDGSLDYNFIYNIDYKRIKIISLSLISNVTGYLLDLHTIKDIAKLTNAYTILDISQACGHIKLNFDAIDADAFVMSAHKMYGPKNIGACFIKKDLIDILPPFLLGGGMVWNTIGGNIQWHSGARKFDAGTFDIGLIYAWSKACIYLNDIDMKNIQSFEEDLFDYTKDKFNDLSDILDIIPYVNKSSIFSFDIHSIHTHDIAEILSKNNIEIRTGHMCSQNTLNIFNKTSLCRISWGIGSFHSDIDKLVEIIKKETKRYE</sequence>
<gene>
    <name evidence="3" type="ordered locus">Bint_0352</name>
</gene>
<dbReference type="Gene3D" id="3.40.640.10">
    <property type="entry name" value="Type I PLP-dependent aspartate aminotransferase-like (Major domain)"/>
    <property type="match status" value="1"/>
</dbReference>
<keyword evidence="4" id="KW-1185">Reference proteome</keyword>
<dbReference type="SUPFAM" id="SSF53383">
    <property type="entry name" value="PLP-dependent transferases"/>
    <property type="match status" value="1"/>
</dbReference>
<dbReference type="Gene3D" id="3.90.1150.10">
    <property type="entry name" value="Aspartate Aminotransferase, domain 1"/>
    <property type="match status" value="1"/>
</dbReference>
<dbReference type="Proteomes" id="UP000008522">
    <property type="component" value="Chromosome"/>
</dbReference>
<dbReference type="InterPro" id="IPR015421">
    <property type="entry name" value="PyrdxlP-dep_Trfase_major"/>
</dbReference>
<organism evidence="3 4">
    <name type="scientific">Brachyspira intermedia (strain ATCC 51140 / PWS/A)</name>
    <name type="common">Serpulina intermedia</name>
    <dbReference type="NCBI Taxonomy" id="1045858"/>
    <lineage>
        <taxon>Bacteria</taxon>
        <taxon>Pseudomonadati</taxon>
        <taxon>Spirochaetota</taxon>
        <taxon>Spirochaetia</taxon>
        <taxon>Brachyspirales</taxon>
        <taxon>Brachyspiraceae</taxon>
        <taxon>Brachyspira</taxon>
    </lineage>
</organism>
<evidence type="ECO:0000259" key="2">
    <source>
        <dbReference type="Pfam" id="PF00266"/>
    </source>
</evidence>
<proteinExistence type="predicted"/>
<dbReference type="Pfam" id="PF00266">
    <property type="entry name" value="Aminotran_5"/>
    <property type="match status" value="1"/>
</dbReference>
<dbReference type="PANTHER" id="PTHR43586:SF8">
    <property type="entry name" value="CYSTEINE DESULFURASE 1, CHLOROPLASTIC"/>
    <property type="match status" value="1"/>
</dbReference>
<dbReference type="EMBL" id="CP002874">
    <property type="protein sequence ID" value="AEM20986.1"/>
    <property type="molecule type" value="Genomic_DNA"/>
</dbReference>
<dbReference type="OrthoDB" id="9804366at2"/>
<dbReference type="InterPro" id="IPR015424">
    <property type="entry name" value="PyrdxlP-dep_Trfase"/>
</dbReference>
<dbReference type="RefSeq" id="WP_014486838.1">
    <property type="nucleotide sequence ID" value="NC_017243.1"/>
</dbReference>
<dbReference type="KEGG" id="bip:Bint_0352"/>
<protein>
    <recommendedName>
        <fullName evidence="2">Aminotransferase class V domain-containing protein</fullName>
    </recommendedName>
</protein>
<dbReference type="HOGENOM" id="CLU_003433_2_5_12"/>
<evidence type="ECO:0000313" key="3">
    <source>
        <dbReference type="EMBL" id="AEM20986.1"/>
    </source>
</evidence>
<dbReference type="GeneID" id="44968908"/>
<accession>G0EIH8</accession>
<dbReference type="PANTHER" id="PTHR43586">
    <property type="entry name" value="CYSTEINE DESULFURASE"/>
    <property type="match status" value="1"/>
</dbReference>